<keyword evidence="1" id="KW-0812">Transmembrane</keyword>
<feature type="transmembrane region" description="Helical" evidence="1">
    <location>
        <begin position="7"/>
        <end position="25"/>
    </location>
</feature>
<evidence type="ECO:0000313" key="3">
    <source>
        <dbReference type="Proteomes" id="UP001209540"/>
    </source>
</evidence>
<dbReference type="AlphaFoldDB" id="A0AAD5JSG3"/>
<organism evidence="2 3">
    <name type="scientific">Phascolomyces articulosus</name>
    <dbReference type="NCBI Taxonomy" id="60185"/>
    <lineage>
        <taxon>Eukaryota</taxon>
        <taxon>Fungi</taxon>
        <taxon>Fungi incertae sedis</taxon>
        <taxon>Mucoromycota</taxon>
        <taxon>Mucoromycotina</taxon>
        <taxon>Mucoromycetes</taxon>
        <taxon>Mucorales</taxon>
        <taxon>Lichtheimiaceae</taxon>
        <taxon>Phascolomyces</taxon>
    </lineage>
</organism>
<dbReference type="EMBL" id="JAIXMP010000030">
    <property type="protein sequence ID" value="KAI9251486.1"/>
    <property type="molecule type" value="Genomic_DNA"/>
</dbReference>
<reference evidence="2" key="2">
    <citation type="submission" date="2023-02" db="EMBL/GenBank/DDBJ databases">
        <authorList>
            <consortium name="DOE Joint Genome Institute"/>
            <person name="Mondo S.J."/>
            <person name="Chang Y."/>
            <person name="Wang Y."/>
            <person name="Ahrendt S."/>
            <person name="Andreopoulos W."/>
            <person name="Barry K."/>
            <person name="Beard J."/>
            <person name="Benny G.L."/>
            <person name="Blankenship S."/>
            <person name="Bonito G."/>
            <person name="Cuomo C."/>
            <person name="Desiro A."/>
            <person name="Gervers K.A."/>
            <person name="Hundley H."/>
            <person name="Kuo A."/>
            <person name="LaButti K."/>
            <person name="Lang B.F."/>
            <person name="Lipzen A."/>
            <person name="O'Donnell K."/>
            <person name="Pangilinan J."/>
            <person name="Reynolds N."/>
            <person name="Sandor L."/>
            <person name="Smith M.W."/>
            <person name="Tsang A."/>
            <person name="Grigoriev I.V."/>
            <person name="Stajich J.E."/>
            <person name="Spatafora J.W."/>
        </authorList>
    </citation>
    <scope>NUCLEOTIDE SEQUENCE</scope>
    <source>
        <strain evidence="2">RSA 2281</strain>
    </source>
</reference>
<name>A0AAD5JSG3_9FUNG</name>
<evidence type="ECO:0000256" key="1">
    <source>
        <dbReference type="SAM" id="Phobius"/>
    </source>
</evidence>
<keyword evidence="3" id="KW-1185">Reference proteome</keyword>
<reference evidence="2" key="1">
    <citation type="journal article" date="2022" name="IScience">
        <title>Evolution of zygomycete secretomes and the origins of terrestrial fungal ecologies.</title>
        <authorList>
            <person name="Chang Y."/>
            <person name="Wang Y."/>
            <person name="Mondo S."/>
            <person name="Ahrendt S."/>
            <person name="Andreopoulos W."/>
            <person name="Barry K."/>
            <person name="Beard J."/>
            <person name="Benny G.L."/>
            <person name="Blankenship S."/>
            <person name="Bonito G."/>
            <person name="Cuomo C."/>
            <person name="Desiro A."/>
            <person name="Gervers K.A."/>
            <person name="Hundley H."/>
            <person name="Kuo A."/>
            <person name="LaButti K."/>
            <person name="Lang B.F."/>
            <person name="Lipzen A."/>
            <person name="O'Donnell K."/>
            <person name="Pangilinan J."/>
            <person name="Reynolds N."/>
            <person name="Sandor L."/>
            <person name="Smith M.E."/>
            <person name="Tsang A."/>
            <person name="Grigoriev I.V."/>
            <person name="Stajich J.E."/>
            <person name="Spatafora J.W."/>
        </authorList>
    </citation>
    <scope>NUCLEOTIDE SEQUENCE</scope>
    <source>
        <strain evidence="2">RSA 2281</strain>
    </source>
</reference>
<feature type="transmembrane region" description="Helical" evidence="1">
    <location>
        <begin position="37"/>
        <end position="55"/>
    </location>
</feature>
<gene>
    <name evidence="2" type="ORF">BDA99DRAFT_541475</name>
</gene>
<sequence>MIVKMYIYMLLLRETILAFYVVLRFSTSFNEDADDDVGILSFSGIPFVLALLIDGDNSAVYDYNKNRMREIVSPQSNLHSLCSSPNKLPVHLLLGRTTTFLTQKEQTWFTRFVTAIRVTSSGSIDLVK</sequence>
<protein>
    <submittedName>
        <fullName evidence="2">Uncharacterized protein</fullName>
    </submittedName>
</protein>
<proteinExistence type="predicted"/>
<accession>A0AAD5JSG3</accession>
<keyword evidence="1" id="KW-0472">Membrane</keyword>
<keyword evidence="1" id="KW-1133">Transmembrane helix</keyword>
<evidence type="ECO:0000313" key="2">
    <source>
        <dbReference type="EMBL" id="KAI9251486.1"/>
    </source>
</evidence>
<dbReference type="Proteomes" id="UP001209540">
    <property type="component" value="Unassembled WGS sequence"/>
</dbReference>
<comment type="caution">
    <text evidence="2">The sequence shown here is derived from an EMBL/GenBank/DDBJ whole genome shotgun (WGS) entry which is preliminary data.</text>
</comment>